<dbReference type="EMBL" id="CH408031">
    <property type="protein sequence ID" value="EAQ89998.1"/>
    <property type="molecule type" value="Genomic_DNA"/>
</dbReference>
<evidence type="ECO:0000256" key="1">
    <source>
        <dbReference type="SAM" id="SignalP"/>
    </source>
</evidence>
<evidence type="ECO:0000313" key="3">
    <source>
        <dbReference type="Proteomes" id="UP000001056"/>
    </source>
</evidence>
<gene>
    <name evidence="2" type="ORF">CHGG_06617</name>
</gene>
<dbReference type="GeneID" id="4390573"/>
<sequence>MGASWMWLAFFFFLRLTPLGAMVRGALMPEGSDFWSSHERRDAAAAAECWSHAGRSFWHPLATVRTIHATRLAHYAFDPAALPENGNPPNYPKYDTRTASQQKWWWLSLLQRRSSVPHSGNPSSSSCFPCEGRIRWGTRG</sequence>
<dbReference type="InParanoid" id="Q2H3Z8"/>
<keyword evidence="1" id="KW-0732">Signal</keyword>
<evidence type="ECO:0008006" key="4">
    <source>
        <dbReference type="Google" id="ProtNLM"/>
    </source>
</evidence>
<evidence type="ECO:0000313" key="2">
    <source>
        <dbReference type="EMBL" id="EAQ89998.1"/>
    </source>
</evidence>
<proteinExistence type="predicted"/>
<dbReference type="HOGENOM" id="CLU_1834932_0_0_1"/>
<protein>
    <recommendedName>
        <fullName evidence="4">Secreted protein</fullName>
    </recommendedName>
</protein>
<dbReference type="RefSeq" id="XP_001222712.1">
    <property type="nucleotide sequence ID" value="XM_001222711.1"/>
</dbReference>
<dbReference type="Proteomes" id="UP000001056">
    <property type="component" value="Unassembled WGS sequence"/>
</dbReference>
<name>Q2H3Z8_CHAGB</name>
<dbReference type="AlphaFoldDB" id="Q2H3Z8"/>
<feature type="chain" id="PRO_5004208782" description="Secreted protein" evidence="1">
    <location>
        <begin position="22"/>
        <end position="140"/>
    </location>
</feature>
<dbReference type="VEuPathDB" id="FungiDB:CHGG_06617"/>
<dbReference type="OrthoDB" id="10338801at2759"/>
<keyword evidence="3" id="KW-1185">Reference proteome</keyword>
<reference evidence="3" key="1">
    <citation type="journal article" date="2015" name="Genome Announc.">
        <title>Draft genome sequence of the cellulolytic fungus Chaetomium globosum.</title>
        <authorList>
            <person name="Cuomo C.A."/>
            <person name="Untereiner W.A."/>
            <person name="Ma L.-J."/>
            <person name="Grabherr M."/>
            <person name="Birren B.W."/>
        </authorList>
    </citation>
    <scope>NUCLEOTIDE SEQUENCE [LARGE SCALE GENOMIC DNA]</scope>
    <source>
        <strain evidence="3">ATCC 6205 / CBS 148.51 / DSM 1962 / NBRC 6347 / NRRL 1970</strain>
    </source>
</reference>
<feature type="signal peptide" evidence="1">
    <location>
        <begin position="1"/>
        <end position="21"/>
    </location>
</feature>
<organism evidence="2 3">
    <name type="scientific">Chaetomium globosum (strain ATCC 6205 / CBS 148.51 / DSM 1962 / NBRC 6347 / NRRL 1970)</name>
    <name type="common">Soil fungus</name>
    <dbReference type="NCBI Taxonomy" id="306901"/>
    <lineage>
        <taxon>Eukaryota</taxon>
        <taxon>Fungi</taxon>
        <taxon>Dikarya</taxon>
        <taxon>Ascomycota</taxon>
        <taxon>Pezizomycotina</taxon>
        <taxon>Sordariomycetes</taxon>
        <taxon>Sordariomycetidae</taxon>
        <taxon>Sordariales</taxon>
        <taxon>Chaetomiaceae</taxon>
        <taxon>Chaetomium</taxon>
    </lineage>
</organism>
<accession>Q2H3Z8</accession>